<reference evidence="1" key="1">
    <citation type="submission" date="2014-11" db="EMBL/GenBank/DDBJ databases">
        <authorList>
            <person name="Amaro Gonzalez C."/>
        </authorList>
    </citation>
    <scope>NUCLEOTIDE SEQUENCE</scope>
</reference>
<dbReference type="AlphaFoldDB" id="A0A0E9QBK6"/>
<reference evidence="1" key="2">
    <citation type="journal article" date="2015" name="Fish Shellfish Immunol.">
        <title>Early steps in the European eel (Anguilla anguilla)-Vibrio vulnificus interaction in the gills: Role of the RtxA13 toxin.</title>
        <authorList>
            <person name="Callol A."/>
            <person name="Pajuelo D."/>
            <person name="Ebbesson L."/>
            <person name="Teles M."/>
            <person name="MacKenzie S."/>
            <person name="Amaro C."/>
        </authorList>
    </citation>
    <scope>NUCLEOTIDE SEQUENCE</scope>
</reference>
<name>A0A0E9QBK6_ANGAN</name>
<protein>
    <submittedName>
        <fullName evidence="1">Uncharacterized protein</fullName>
    </submittedName>
</protein>
<dbReference type="EMBL" id="GBXM01094346">
    <property type="protein sequence ID" value="JAH14231.1"/>
    <property type="molecule type" value="Transcribed_RNA"/>
</dbReference>
<accession>A0A0E9QBK6</accession>
<organism evidence="1">
    <name type="scientific">Anguilla anguilla</name>
    <name type="common">European freshwater eel</name>
    <name type="synonym">Muraena anguilla</name>
    <dbReference type="NCBI Taxonomy" id="7936"/>
    <lineage>
        <taxon>Eukaryota</taxon>
        <taxon>Metazoa</taxon>
        <taxon>Chordata</taxon>
        <taxon>Craniata</taxon>
        <taxon>Vertebrata</taxon>
        <taxon>Euteleostomi</taxon>
        <taxon>Actinopterygii</taxon>
        <taxon>Neopterygii</taxon>
        <taxon>Teleostei</taxon>
        <taxon>Anguilliformes</taxon>
        <taxon>Anguillidae</taxon>
        <taxon>Anguilla</taxon>
    </lineage>
</organism>
<proteinExistence type="predicted"/>
<sequence>MLQVETITKKMNYDTFTTVIPCSKV</sequence>
<evidence type="ECO:0000313" key="1">
    <source>
        <dbReference type="EMBL" id="JAH14231.1"/>
    </source>
</evidence>